<keyword evidence="2" id="KW-1185">Reference proteome</keyword>
<gene>
    <name evidence="1" type="ORF">KLA_10323</name>
</gene>
<dbReference type="EMBL" id="ARZX01000012">
    <property type="protein sequence ID" value="EWH13312.1"/>
    <property type="molecule type" value="Genomic_DNA"/>
</dbReference>
<dbReference type="PROSITE" id="PS51257">
    <property type="entry name" value="PROKAR_LIPOPROTEIN"/>
    <property type="match status" value="1"/>
</dbReference>
<comment type="caution">
    <text evidence="1">The sequence shown here is derived from an EMBL/GenBank/DDBJ whole genome shotgun (WGS) entry which is preliminary data.</text>
</comment>
<protein>
    <recommendedName>
        <fullName evidence="3">Lipoprotein</fullName>
    </recommendedName>
</protein>
<reference evidence="1 2" key="1">
    <citation type="journal article" date="2014" name="Genome Announc.">
        <title>Draft Genome Sequence of the Carrageenan-Degrading Bacterium Cellulophaga sp. Strain KL-A, Isolated from Decaying Marine Algae.</title>
        <authorList>
            <person name="Shan D."/>
            <person name="Ying J."/>
            <person name="Li X."/>
            <person name="Gao Z."/>
            <person name="Wei G."/>
            <person name="Shao Z."/>
        </authorList>
    </citation>
    <scope>NUCLEOTIDE SEQUENCE [LARGE SCALE GENOMIC DNA]</scope>
    <source>
        <strain evidence="1 2">KL-A</strain>
    </source>
</reference>
<dbReference type="RefSeq" id="WP_034645624.1">
    <property type="nucleotide sequence ID" value="NZ_ARZX01000012.1"/>
</dbReference>
<name>A0ABN0RN85_9FLAO</name>
<evidence type="ECO:0008006" key="3">
    <source>
        <dbReference type="Google" id="ProtNLM"/>
    </source>
</evidence>
<sequence>MKKTLTIITLVVLTITSCKTDQEQKVSNLSNLYSVDGFIDFPFTITNTKEDKDYYQYTIKATVDNDTIGMLVSLKKGVKAGFVNGEPKNMFVDNGIKFTSIGEQSNRLLNFMRKKYNLPAKDYALKQEQIFTCANLNQDAVDYKNGSSRFKIFLEDDEENAELFVNFNFLLNTIGLNEKDNLYRPQLVRLLSK</sequence>
<organism evidence="1 2">
    <name type="scientific">Cellulophaga geojensis KL-A</name>
    <dbReference type="NCBI Taxonomy" id="1328323"/>
    <lineage>
        <taxon>Bacteria</taxon>
        <taxon>Pseudomonadati</taxon>
        <taxon>Bacteroidota</taxon>
        <taxon>Flavobacteriia</taxon>
        <taxon>Flavobacteriales</taxon>
        <taxon>Flavobacteriaceae</taxon>
        <taxon>Cellulophaga</taxon>
    </lineage>
</organism>
<evidence type="ECO:0000313" key="2">
    <source>
        <dbReference type="Proteomes" id="UP000019275"/>
    </source>
</evidence>
<evidence type="ECO:0000313" key="1">
    <source>
        <dbReference type="EMBL" id="EWH13312.1"/>
    </source>
</evidence>
<dbReference type="Proteomes" id="UP000019275">
    <property type="component" value="Unassembled WGS sequence"/>
</dbReference>
<proteinExistence type="predicted"/>
<accession>A0ABN0RN85</accession>